<name>Q253Z5_CHLFF</name>
<keyword evidence="2" id="KW-1185">Reference proteome</keyword>
<dbReference type="STRING" id="264202.CF0621"/>
<evidence type="ECO:0000313" key="1">
    <source>
        <dbReference type="EMBL" id="BAE81393.1"/>
    </source>
</evidence>
<dbReference type="InterPro" id="IPR023214">
    <property type="entry name" value="HAD_sf"/>
</dbReference>
<dbReference type="NCBIfam" id="TIGR01484">
    <property type="entry name" value="HAD-SF-IIB"/>
    <property type="match status" value="1"/>
</dbReference>
<dbReference type="Pfam" id="PF08282">
    <property type="entry name" value="Hydrolase_3"/>
    <property type="match status" value="1"/>
</dbReference>
<dbReference type="Proteomes" id="UP000001260">
    <property type="component" value="Chromosome"/>
</dbReference>
<dbReference type="OrthoDB" id="20709at2"/>
<dbReference type="GO" id="GO:0016791">
    <property type="term" value="F:phosphatase activity"/>
    <property type="evidence" value="ECO:0007669"/>
    <property type="project" value="TreeGrafter"/>
</dbReference>
<dbReference type="SUPFAM" id="SSF56784">
    <property type="entry name" value="HAD-like"/>
    <property type="match status" value="1"/>
</dbReference>
<accession>Q253Z5</accession>
<dbReference type="InterPro" id="IPR036412">
    <property type="entry name" value="HAD-like_sf"/>
</dbReference>
<dbReference type="PANTHER" id="PTHR10000:SF8">
    <property type="entry name" value="HAD SUPERFAMILY HYDROLASE-LIKE, TYPE 3"/>
    <property type="match status" value="1"/>
</dbReference>
<proteinExistence type="predicted"/>
<dbReference type="Gene3D" id="3.40.50.1000">
    <property type="entry name" value="HAD superfamily/HAD-like"/>
    <property type="match status" value="1"/>
</dbReference>
<protein>
    <submittedName>
        <fullName evidence="1">Hydrolase HAD superfamily</fullName>
    </submittedName>
</protein>
<dbReference type="EMBL" id="AP006861">
    <property type="protein sequence ID" value="BAE81393.1"/>
    <property type="molecule type" value="Genomic_DNA"/>
</dbReference>
<dbReference type="KEGG" id="cfe:CF0621"/>
<keyword evidence="1" id="KW-0378">Hydrolase</keyword>
<reference evidence="1 2" key="1">
    <citation type="journal article" date="2006" name="DNA Res.">
        <title>Genome sequence of the cat pathogen, Chlamydophila felis.</title>
        <authorList>
            <person name="Azuma Y."/>
            <person name="Hirakawa H."/>
            <person name="Yamashita A."/>
            <person name="Cai Y."/>
            <person name="Rahman M.A."/>
            <person name="Suzuki H."/>
            <person name="Mitaku S."/>
            <person name="Toh H."/>
            <person name="Goto S."/>
            <person name="Murakami T."/>
            <person name="Sugi K."/>
            <person name="Hayashi H."/>
            <person name="Fukushi H."/>
            <person name="Hattori M."/>
            <person name="Kuhara S."/>
            <person name="Shirai M."/>
        </authorList>
    </citation>
    <scope>NUCLEOTIDE SEQUENCE [LARGE SCALE GENOMIC DNA]</scope>
    <source>
        <strain evidence="1 2">Fe/C-56</strain>
    </source>
</reference>
<gene>
    <name evidence="1" type="primary">had</name>
    <name evidence="1" type="ordered locus">CF0621</name>
</gene>
<dbReference type="eggNOG" id="COG0561">
    <property type="taxonomic scope" value="Bacteria"/>
</dbReference>
<dbReference type="Gene3D" id="3.30.1240.10">
    <property type="match status" value="1"/>
</dbReference>
<organism evidence="1 2">
    <name type="scientific">Chlamydia felis (strain Fe/C-56)</name>
    <name type="common">Chlamydophila felis</name>
    <dbReference type="NCBI Taxonomy" id="264202"/>
    <lineage>
        <taxon>Bacteria</taxon>
        <taxon>Pseudomonadati</taxon>
        <taxon>Chlamydiota</taxon>
        <taxon>Chlamydiia</taxon>
        <taxon>Chlamydiales</taxon>
        <taxon>Chlamydiaceae</taxon>
        <taxon>Chlamydia/Chlamydophila group</taxon>
        <taxon>Chlamydia</taxon>
    </lineage>
</organism>
<dbReference type="AlphaFoldDB" id="Q253Z5"/>
<dbReference type="GO" id="GO:0005829">
    <property type="term" value="C:cytosol"/>
    <property type="evidence" value="ECO:0007669"/>
    <property type="project" value="TreeGrafter"/>
</dbReference>
<dbReference type="RefSeq" id="WP_011458173.1">
    <property type="nucleotide sequence ID" value="NC_007899.1"/>
</dbReference>
<dbReference type="HOGENOM" id="CLU_044146_3_0_0"/>
<dbReference type="InterPro" id="IPR006379">
    <property type="entry name" value="HAD-SF_hydro_IIB"/>
</dbReference>
<evidence type="ECO:0000313" key="2">
    <source>
        <dbReference type="Proteomes" id="UP000001260"/>
    </source>
</evidence>
<dbReference type="PANTHER" id="PTHR10000">
    <property type="entry name" value="PHOSPHOSERINE PHOSPHATASE"/>
    <property type="match status" value="1"/>
</dbReference>
<sequence length="295" mass="33963">MDRLLITDIDGTITHLPHHLDPEIIKNLRHLYHSGWKLFFLTGRYFSYANHLFRDLSVPYLLGCQNGACVWSSEENKFLYFQDIPSEILPVLETYVEDADVIFSVEAGAMNQDQYYRFASCPAEKDLLLQLDPIYFPNARERERLIETKNLSRDYPHETFAVAKIFGKKNEVKKVQERMNQSKELVSNLAMTLMRWPFDFDYAILFMTDKLVSKGYAVNRIVDLVYEGQRPFIMASGDDANDVGLIENGDFKIVMNSAPQHMHGIADFLASPAKDLGILSAWEAGVEQYRRIKSS</sequence>
<dbReference type="GO" id="GO:0000287">
    <property type="term" value="F:magnesium ion binding"/>
    <property type="evidence" value="ECO:0007669"/>
    <property type="project" value="TreeGrafter"/>
</dbReference>